<dbReference type="InterPro" id="IPR048534">
    <property type="entry name" value="Man2a1-like_dom"/>
</dbReference>
<comment type="cofactor">
    <cofactor evidence="7">
        <name>Zn(2+)</name>
        <dbReference type="ChEBI" id="CHEBI:29105"/>
    </cofactor>
    <text evidence="7">Binds 1 zinc ion per subunit.</text>
</comment>
<sequence length="770" mass="86275">QGWYGTDHVIATMGSDFNYVDSLLNFKQIDKLIQYVNARQANGSKVNLLYSTPSCYLKSVHDDNRSYTTKSDDFFPYANRNHTYWTGFYTSRPAQKYYTRQLSAFLQGVKQMASLARLDNSVGSLDNVHKLATSVSLAQHHDAITGTEKQLVAYDYAQRLSVGQAAGQRTVNEAYAILMNKGEATPVQQVFCNYRNVSVCSASGRASNFQVTMYNPLAWPVQYTARVPVDGQNYKVLSDDGHTVVPSDIFSVKAAPPGIRPKGMQPSLNELVFSANLPPLGFATYFVQLDDTVLRWTSETKKDSYTIRGKYVEVQFAEDGYVKQLTNLVTNMTAPLTQNFYYYEPFEGDNHSPLNQSSGAYIFRPKSEKPVKINITTFEGIFKGSVVQEARQVFNSWVTQVVRVYMDEPYVEFEWTIGPIPESDGGKELITRYSIPGWGNNGVFYTDSNGREMLQRRLNYRPSWRAVIDEPVAGNYFPVDALINIKSGDSKRQLTVLVDRSEGGSSLNDGEIELMLHRRLLVDDKFGVGEALDEPGLDGKGLVVRGSHYLLLDTVENSARQFRPLAQRIFMSGQPSFSASPLSPPDYMELFTTRWSGLVGKLPEQVHLLTLERFRVDGPVSSPSGSVPYLVRFEHIYEANEDSKLSVPVTFDIKDLFRDLLFVDATELALGGNIAAADVHRLQWKTKAGRDDTFLLIKKIQNANIQANADYLPIVPRDDNCDGYSFERVTGHAEAHADRDPADQLQGLTGSTVELNKWTGKPLTRAQSLL</sequence>
<dbReference type="AlphaFoldDB" id="A0AAV3YJV2"/>
<dbReference type="InterPro" id="IPR000602">
    <property type="entry name" value="Glyco_hydro_38_N"/>
</dbReference>
<name>A0AAV3YJV2_9GAST</name>
<keyword evidence="3 7" id="KW-0378">Hydrolase</keyword>
<evidence type="ECO:0000256" key="1">
    <source>
        <dbReference type="ARBA" id="ARBA00009792"/>
    </source>
</evidence>
<dbReference type="Proteomes" id="UP000735302">
    <property type="component" value="Unassembled WGS sequence"/>
</dbReference>
<dbReference type="FunFam" id="1.20.1270.50:FF:000002">
    <property type="entry name" value="Alpha-mannosidase"/>
    <property type="match status" value="1"/>
</dbReference>
<dbReference type="InterPro" id="IPR011682">
    <property type="entry name" value="Glyco_hydro_38_C"/>
</dbReference>
<comment type="similarity">
    <text evidence="1 7">Belongs to the glycosyl hydrolase 38 family.</text>
</comment>
<dbReference type="Gene3D" id="2.70.98.30">
    <property type="entry name" value="Golgi alpha-mannosidase II, domain 4"/>
    <property type="match status" value="1"/>
</dbReference>
<evidence type="ECO:0000256" key="2">
    <source>
        <dbReference type="ARBA" id="ARBA00022723"/>
    </source>
</evidence>
<dbReference type="Gene3D" id="2.60.40.1180">
    <property type="entry name" value="Golgi alpha-mannosidase II"/>
    <property type="match status" value="1"/>
</dbReference>
<evidence type="ECO:0000256" key="3">
    <source>
        <dbReference type="ARBA" id="ARBA00022801"/>
    </source>
</evidence>
<evidence type="ECO:0000256" key="6">
    <source>
        <dbReference type="ARBA" id="ARBA00023295"/>
    </source>
</evidence>
<dbReference type="EMBL" id="BLXT01001037">
    <property type="protein sequence ID" value="GFN82787.1"/>
    <property type="molecule type" value="Genomic_DNA"/>
</dbReference>
<proteinExistence type="inferred from homology"/>
<dbReference type="InterPro" id="IPR011330">
    <property type="entry name" value="Glyco_hydro/deAcase_b/a-brl"/>
</dbReference>
<dbReference type="InterPro" id="IPR027291">
    <property type="entry name" value="Glyco_hydro_38_N_sf"/>
</dbReference>
<keyword evidence="10" id="KW-1185">Reference proteome</keyword>
<dbReference type="InterPro" id="IPR011013">
    <property type="entry name" value="Gal_mutarotase_sf_dom"/>
</dbReference>
<evidence type="ECO:0000259" key="8">
    <source>
        <dbReference type="SMART" id="SM00872"/>
    </source>
</evidence>
<dbReference type="InterPro" id="IPR013780">
    <property type="entry name" value="Glyco_hydro_b"/>
</dbReference>
<dbReference type="GO" id="GO:0046872">
    <property type="term" value="F:metal ion binding"/>
    <property type="evidence" value="ECO:0007669"/>
    <property type="project" value="UniProtKB-KW"/>
</dbReference>
<dbReference type="EC" id="3.2.1.-" evidence="7"/>
<dbReference type="SUPFAM" id="SSF74650">
    <property type="entry name" value="Galactose mutarotase-like"/>
    <property type="match status" value="1"/>
</dbReference>
<dbReference type="InterPro" id="IPR050843">
    <property type="entry name" value="Glycosyl_Hydrlase_38"/>
</dbReference>
<dbReference type="Pfam" id="PF21260">
    <property type="entry name" value="Laman-like_dom"/>
    <property type="match status" value="1"/>
</dbReference>
<dbReference type="Gene3D" id="2.60.40.1360">
    <property type="match status" value="1"/>
</dbReference>
<dbReference type="FunFam" id="1.20.1270.50:FF:000003">
    <property type="entry name" value="Alpha-mannosidase"/>
    <property type="match status" value="1"/>
</dbReference>
<organism evidence="9 10">
    <name type="scientific">Plakobranchus ocellatus</name>
    <dbReference type="NCBI Taxonomy" id="259542"/>
    <lineage>
        <taxon>Eukaryota</taxon>
        <taxon>Metazoa</taxon>
        <taxon>Spiralia</taxon>
        <taxon>Lophotrochozoa</taxon>
        <taxon>Mollusca</taxon>
        <taxon>Gastropoda</taxon>
        <taxon>Heterobranchia</taxon>
        <taxon>Euthyneura</taxon>
        <taxon>Panpulmonata</taxon>
        <taxon>Sacoglossa</taxon>
        <taxon>Placobranchoidea</taxon>
        <taxon>Plakobranchidae</taxon>
        <taxon>Plakobranchus</taxon>
    </lineage>
</organism>
<reference evidence="9 10" key="1">
    <citation type="journal article" date="2021" name="Elife">
        <title>Chloroplast acquisition without the gene transfer in kleptoplastic sea slugs, Plakobranchus ocellatus.</title>
        <authorList>
            <person name="Maeda T."/>
            <person name="Takahashi S."/>
            <person name="Yoshida T."/>
            <person name="Shimamura S."/>
            <person name="Takaki Y."/>
            <person name="Nagai Y."/>
            <person name="Toyoda A."/>
            <person name="Suzuki Y."/>
            <person name="Arimoto A."/>
            <person name="Ishii H."/>
            <person name="Satoh N."/>
            <person name="Nishiyama T."/>
            <person name="Hasebe M."/>
            <person name="Maruyama T."/>
            <person name="Minagawa J."/>
            <person name="Obokata J."/>
            <person name="Shigenobu S."/>
        </authorList>
    </citation>
    <scope>NUCLEOTIDE SEQUENCE [LARGE SCALE GENOMIC DNA]</scope>
</reference>
<dbReference type="Pfam" id="PF07748">
    <property type="entry name" value="Glyco_hydro_38C"/>
    <property type="match status" value="1"/>
</dbReference>
<dbReference type="SUPFAM" id="SSF88713">
    <property type="entry name" value="Glycoside hydrolase/deacetylase"/>
    <property type="match status" value="1"/>
</dbReference>
<comment type="caution">
    <text evidence="9">The sequence shown here is derived from an EMBL/GenBank/DDBJ whole genome shotgun (WGS) entry which is preliminary data.</text>
</comment>
<accession>A0AAV3YJV2</accession>
<dbReference type="InterPro" id="IPR037094">
    <property type="entry name" value="Glyco_hydro_38_cen_sf"/>
</dbReference>
<feature type="domain" description="Glycoside hydrolase family 38 central" evidence="8">
    <location>
        <begin position="83"/>
        <end position="160"/>
    </location>
</feature>
<evidence type="ECO:0000256" key="7">
    <source>
        <dbReference type="RuleBase" id="RU361199"/>
    </source>
</evidence>
<dbReference type="Gene3D" id="1.20.1270.50">
    <property type="entry name" value="Glycoside hydrolase family 38, central domain"/>
    <property type="match status" value="2"/>
</dbReference>
<dbReference type="GO" id="GO:0005764">
    <property type="term" value="C:lysosome"/>
    <property type="evidence" value="ECO:0007669"/>
    <property type="project" value="TreeGrafter"/>
</dbReference>
<evidence type="ECO:0000256" key="5">
    <source>
        <dbReference type="ARBA" id="ARBA00023157"/>
    </source>
</evidence>
<dbReference type="PANTHER" id="PTHR11607">
    <property type="entry name" value="ALPHA-MANNOSIDASE"/>
    <property type="match status" value="1"/>
</dbReference>
<dbReference type="Gene3D" id="3.20.110.10">
    <property type="entry name" value="Glycoside hydrolase 38, N terminal domain"/>
    <property type="match status" value="1"/>
</dbReference>
<dbReference type="FunFam" id="2.70.98.30:FF:000003">
    <property type="entry name" value="Alpha-mannosidase"/>
    <property type="match status" value="1"/>
</dbReference>
<feature type="non-terminal residue" evidence="9">
    <location>
        <position position="1"/>
    </location>
</feature>
<protein>
    <recommendedName>
        <fullName evidence="7">Alpha-mannosidase</fullName>
        <ecNumber evidence="7">3.2.1.-</ecNumber>
    </recommendedName>
</protein>
<keyword evidence="2 7" id="KW-0479">Metal-binding</keyword>
<dbReference type="GO" id="GO:0004559">
    <property type="term" value="F:alpha-mannosidase activity"/>
    <property type="evidence" value="ECO:0007669"/>
    <property type="project" value="InterPro"/>
</dbReference>
<evidence type="ECO:0000313" key="10">
    <source>
        <dbReference type="Proteomes" id="UP000735302"/>
    </source>
</evidence>
<dbReference type="SMART" id="SM00872">
    <property type="entry name" value="Alpha-mann_mid"/>
    <property type="match status" value="1"/>
</dbReference>
<keyword evidence="4 7" id="KW-0862">Zinc</keyword>
<dbReference type="Pfam" id="PF01074">
    <property type="entry name" value="Glyco_hydro_38N"/>
    <property type="match status" value="1"/>
</dbReference>
<dbReference type="InterPro" id="IPR028995">
    <property type="entry name" value="Glyco_hydro_57/38_cen_sf"/>
</dbReference>
<keyword evidence="5" id="KW-1015">Disulfide bond</keyword>
<dbReference type="SUPFAM" id="SSF88688">
    <property type="entry name" value="Families 57/38 glycoside transferase middle domain"/>
    <property type="match status" value="1"/>
</dbReference>
<dbReference type="InterPro" id="IPR015341">
    <property type="entry name" value="Glyco_hydro_38_cen"/>
</dbReference>
<dbReference type="GO" id="GO:0030246">
    <property type="term" value="F:carbohydrate binding"/>
    <property type="evidence" value="ECO:0007669"/>
    <property type="project" value="InterPro"/>
</dbReference>
<dbReference type="GO" id="GO:0006013">
    <property type="term" value="P:mannose metabolic process"/>
    <property type="evidence" value="ECO:0007669"/>
    <property type="project" value="InterPro"/>
</dbReference>
<dbReference type="Pfam" id="PF09261">
    <property type="entry name" value="Alpha-mann_mid"/>
    <property type="match status" value="1"/>
</dbReference>
<evidence type="ECO:0000256" key="4">
    <source>
        <dbReference type="ARBA" id="ARBA00022833"/>
    </source>
</evidence>
<gene>
    <name evidence="9" type="ORF">PoB_000929300</name>
</gene>
<keyword evidence="6 7" id="KW-0326">Glycosidase</keyword>
<dbReference type="PANTHER" id="PTHR11607:SF3">
    <property type="entry name" value="LYSOSOMAL ALPHA-MANNOSIDASE"/>
    <property type="match status" value="1"/>
</dbReference>
<evidence type="ECO:0000313" key="9">
    <source>
        <dbReference type="EMBL" id="GFN82787.1"/>
    </source>
</evidence>